<reference evidence="2" key="1">
    <citation type="journal article" date="2006" name="PLoS Biol.">
        <title>Macronuclear genome sequence of the ciliate Tetrahymena thermophila, a model eukaryote.</title>
        <authorList>
            <person name="Eisen J.A."/>
            <person name="Coyne R.S."/>
            <person name="Wu M."/>
            <person name="Wu D."/>
            <person name="Thiagarajan M."/>
            <person name="Wortman J.R."/>
            <person name="Badger J.H."/>
            <person name="Ren Q."/>
            <person name="Amedeo P."/>
            <person name="Jones K.M."/>
            <person name="Tallon L.J."/>
            <person name="Delcher A.L."/>
            <person name="Salzberg S.L."/>
            <person name="Silva J.C."/>
            <person name="Haas B.J."/>
            <person name="Majoros W.H."/>
            <person name="Farzad M."/>
            <person name="Carlton J.M."/>
            <person name="Smith R.K. Jr."/>
            <person name="Garg J."/>
            <person name="Pearlman R.E."/>
            <person name="Karrer K.M."/>
            <person name="Sun L."/>
            <person name="Manning G."/>
            <person name="Elde N.C."/>
            <person name="Turkewitz A.P."/>
            <person name="Asai D.J."/>
            <person name="Wilkes D.E."/>
            <person name="Wang Y."/>
            <person name="Cai H."/>
            <person name="Collins K."/>
            <person name="Stewart B.A."/>
            <person name="Lee S.R."/>
            <person name="Wilamowska K."/>
            <person name="Weinberg Z."/>
            <person name="Ruzzo W.L."/>
            <person name="Wloga D."/>
            <person name="Gaertig J."/>
            <person name="Frankel J."/>
            <person name="Tsao C.-C."/>
            <person name="Gorovsky M.A."/>
            <person name="Keeling P.J."/>
            <person name="Waller R.F."/>
            <person name="Patron N.J."/>
            <person name="Cherry J.M."/>
            <person name="Stover N.A."/>
            <person name="Krieger C.J."/>
            <person name="del Toro C."/>
            <person name="Ryder H.F."/>
            <person name="Williamson S.C."/>
            <person name="Barbeau R.A."/>
            <person name="Hamilton E.P."/>
            <person name="Orias E."/>
        </authorList>
    </citation>
    <scope>NUCLEOTIDE SEQUENCE [LARGE SCALE GENOMIC DNA]</scope>
    <source>
        <strain evidence="2">SB210</strain>
    </source>
</reference>
<dbReference type="GO" id="GO:0006508">
    <property type="term" value="P:proteolysis"/>
    <property type="evidence" value="ECO:0007669"/>
    <property type="project" value="UniProtKB-KW"/>
</dbReference>
<accession>I7LZQ8</accession>
<sequence>MDETGSKLIFKSALGRDYISAFDVTSDGNYILVGLNSEIKVYQFINPLNQLNLPQQFIQVGQCNFPTQVEDLIYVKDIKIAVAVGMLGSVVVYDVEVMSEVYILSTYTVDTLQITGVSVSDDGHWIYLACDIVGVVVLKINIIPPQIPNDKRQATLLNAATGVGYRKSWYATATHDQQILFEVEMWFGLFYAPFKNVLASSESQYPLKLNFTGFWPFSQISPTTYILLISSNDNLLFVAARSQGIFIFDISQRDNFRFYHQIQVDALAQSGVFSRTEQYLYYSNSISVYTFVQNKPNLNNQYPNIFNTNQAIELSMDGIYKWRCYVDPTDNYLIGAFDYSGFYIMPFYQDPYKLNLDTSIRLSIESDSAYLDPDGKYLYIPSLYSENLLTVLQIKPDSTDPTNSQNISIMNPKIVYSYHTDTVQMSESIKFSKDRQYATITHSTGILIFNTTNPLDFKLIKYWENPSFISGENQGAVITHDNKWIVSTVRAYGIYALSFTDKNNITLVDYIETLGGEGIELSILTDQYAYLMDGMLGFAIIDLYSLPKIDIISRVSLPGWTSMIQPLFDEQYMLVGQMEKGMLSLLTIKDKINPRKISAYQRDKQYCVSICIPNDQSFVFIAGPQGIISLPLTSKVMIHTEVSQLISNGSTNTTQKFDQKLSLVNTTGLSQDDFVFSVGQIIQLNFVILYPQDNMKITSLHIYQNDQVLDLPYFMSYNPSTQTLVMAISQQLLQNIAGGVALNTILVETVIPLSTNNFIYDADDADDLAVTNSDQAQFIINYLQHQGIINDKYTLNSGFNPNNYQIFDDNFLKGQILTNVTSKDYQKASQQFIKKVIITLIQSQFVNSVIYYVRPSLFFYYQSSSPSIQTLSDQVVIEIQSNVNDGIFVQQIYQGVISSTSSTFNYLRLSGQLNLVNNILQNKIIFANKTVIHMDDQINNSTQMLNITISDSINFPIAYILPLNRCNFITLKQQIQENPNSTLQQQINRLFSNSEVAIEEDLSIIFADNTFQTSDAQTITYTTMYTKGDVDNEEGYKKLTQDFWLQQEGSTKLSFHGTVPTDSYLEVFSFKVNATDGYTYKISKFQIKIYAIPFSYIFNLLLKILGPFFAIIGIYQKRCIILNMIFKNSVHFDEEIVECNQKYVKKIIMLGDSHQDSKIIVNLLFAKIEQEQSKKKNVQKQEEINHTNPSMIDEGHPYCNDQQLDENNIIKMVQQTKLMTTNKPPKVVNIKKTKNQLSAFKSQQKTHPAEKLYLKQDGSMSMSKIIKDIISFNLMKVRQINQNNIADLKNVNSRLYRGIRSHAARYLLQLDKKSQLVYEFIKSYCYEYLQKSLNDWYKALVNLDYKQETDDKGILTIFPQLSINVQNLIKIIFQINILSIEEMSQINNFTQLIKHSTNKQLDINFFLIREVLYADALGYCSHIPSVLQPSVGESIHLHSYEILQIIAFKKEQYKNSCVRFLMSMLNLDYNKYGVSKNLRLPKWLQLDQKHGILMIYGTPSTEDIDEVLIRVYDLSGYVIKQFSLKVQASEKQKFVKDESLFSIPDESDSLFQLDQVLDDNQQLSQNCTFNIQQISPIYNKRERQKTYKSIYKNSTDFSPQKQANETFNSDTFFFQQQHILKSKTKDPVSIQLYEFQKRDNSKNSFIKHNETISFSHQNSLFPFKTNNDLISLNYQETINETQITNQDTLYKEK</sequence>
<keyword evidence="1" id="KW-0378">Hydrolase</keyword>
<protein>
    <submittedName>
        <fullName evidence="1">Calpain family cysteine protease</fullName>
    </submittedName>
</protein>
<evidence type="ECO:0000313" key="2">
    <source>
        <dbReference type="Proteomes" id="UP000009168"/>
    </source>
</evidence>
<dbReference type="EMBL" id="GG662698">
    <property type="protein sequence ID" value="EAR84636.2"/>
    <property type="molecule type" value="Genomic_DNA"/>
</dbReference>
<dbReference type="SUPFAM" id="SSF69322">
    <property type="entry name" value="Tricorn protease domain 2"/>
    <property type="match status" value="1"/>
</dbReference>
<organism evidence="1 2">
    <name type="scientific">Tetrahymena thermophila (strain SB210)</name>
    <dbReference type="NCBI Taxonomy" id="312017"/>
    <lineage>
        <taxon>Eukaryota</taxon>
        <taxon>Sar</taxon>
        <taxon>Alveolata</taxon>
        <taxon>Ciliophora</taxon>
        <taxon>Intramacronucleata</taxon>
        <taxon>Oligohymenophorea</taxon>
        <taxon>Hymenostomatida</taxon>
        <taxon>Tetrahymenina</taxon>
        <taxon>Tetrahymenidae</taxon>
        <taxon>Tetrahymena</taxon>
    </lineage>
</organism>
<evidence type="ECO:0000313" key="1">
    <source>
        <dbReference type="EMBL" id="EAR84636.2"/>
    </source>
</evidence>
<dbReference type="KEGG" id="tet:TTHERM_00649050"/>
<gene>
    <name evidence="1" type="ORF">TTHERM_00649050</name>
</gene>
<keyword evidence="2" id="KW-1185">Reference proteome</keyword>
<dbReference type="GeneID" id="7841643"/>
<dbReference type="GO" id="GO:0008233">
    <property type="term" value="F:peptidase activity"/>
    <property type="evidence" value="ECO:0007669"/>
    <property type="project" value="UniProtKB-KW"/>
</dbReference>
<proteinExistence type="predicted"/>
<dbReference type="RefSeq" id="XP_001032299.2">
    <property type="nucleotide sequence ID" value="XM_001032299.2"/>
</dbReference>
<dbReference type="Proteomes" id="UP000009168">
    <property type="component" value="Unassembled WGS sequence"/>
</dbReference>
<keyword evidence="1" id="KW-0645">Protease</keyword>
<name>I7LZQ8_TETTS</name>
<dbReference type="SUPFAM" id="SSF82171">
    <property type="entry name" value="DPP6 N-terminal domain-like"/>
    <property type="match status" value="1"/>
</dbReference>
<dbReference type="InParanoid" id="I7LZQ8"/>